<evidence type="ECO:0000313" key="5">
    <source>
        <dbReference type="EMBL" id="KAK9889011.1"/>
    </source>
</evidence>
<dbReference type="PANTHER" id="PTHR11575:SF32">
    <property type="entry name" value="APYRASE-LIKE PROTEIN"/>
    <property type="match status" value="1"/>
</dbReference>
<dbReference type="GO" id="GO:0008253">
    <property type="term" value="F:5'-nucleotidase activity"/>
    <property type="evidence" value="ECO:0007669"/>
    <property type="project" value="TreeGrafter"/>
</dbReference>
<protein>
    <recommendedName>
        <fullName evidence="4">5'-Nucleotidase C-terminal domain-containing protein</fullName>
    </recommendedName>
</protein>
<comment type="caution">
    <text evidence="5">The sequence shown here is derived from an EMBL/GenBank/DDBJ whole genome shotgun (WGS) entry which is preliminary data.</text>
</comment>
<dbReference type="InterPro" id="IPR006179">
    <property type="entry name" value="5_nucleotidase/apyrase"/>
</dbReference>
<dbReference type="GO" id="GO:0005886">
    <property type="term" value="C:plasma membrane"/>
    <property type="evidence" value="ECO:0007669"/>
    <property type="project" value="TreeGrafter"/>
</dbReference>
<dbReference type="InterPro" id="IPR008334">
    <property type="entry name" value="5'-Nucleotdase_C"/>
</dbReference>
<sequence length="139" mass="15779">MKGYNETLEFHISDHLALKFTLSEAIITKSPSIQIVIDVRKPIGSRITSLKVRCAHREVPVYQEVKLDESYRIIVPSFLITGGDGFAIISKRMKNAEIGEVDVDAYMEYLKTKSPIFEEIDGRIEILGAETIESWDLFT</sequence>
<evidence type="ECO:0000256" key="1">
    <source>
        <dbReference type="ARBA" id="ARBA00006654"/>
    </source>
</evidence>
<name>A0AAW1V7N0_9CUCU</name>
<dbReference type="AlphaFoldDB" id="A0AAW1V7N0"/>
<dbReference type="EMBL" id="JARQZJ010000122">
    <property type="protein sequence ID" value="KAK9889011.1"/>
    <property type="molecule type" value="Genomic_DNA"/>
</dbReference>
<dbReference type="GO" id="GO:0046872">
    <property type="term" value="F:metal ion binding"/>
    <property type="evidence" value="ECO:0007669"/>
    <property type="project" value="UniProtKB-KW"/>
</dbReference>
<evidence type="ECO:0000259" key="4">
    <source>
        <dbReference type="Pfam" id="PF02872"/>
    </source>
</evidence>
<organism evidence="5 6">
    <name type="scientific">Henosepilachna vigintioctopunctata</name>
    <dbReference type="NCBI Taxonomy" id="420089"/>
    <lineage>
        <taxon>Eukaryota</taxon>
        <taxon>Metazoa</taxon>
        <taxon>Ecdysozoa</taxon>
        <taxon>Arthropoda</taxon>
        <taxon>Hexapoda</taxon>
        <taxon>Insecta</taxon>
        <taxon>Pterygota</taxon>
        <taxon>Neoptera</taxon>
        <taxon>Endopterygota</taxon>
        <taxon>Coleoptera</taxon>
        <taxon>Polyphaga</taxon>
        <taxon>Cucujiformia</taxon>
        <taxon>Coccinelloidea</taxon>
        <taxon>Coccinellidae</taxon>
        <taxon>Epilachninae</taxon>
        <taxon>Epilachnini</taxon>
        <taxon>Henosepilachna</taxon>
    </lineage>
</organism>
<dbReference type="Pfam" id="PF02872">
    <property type="entry name" value="5_nucleotid_C"/>
    <property type="match status" value="1"/>
</dbReference>
<evidence type="ECO:0000313" key="6">
    <source>
        <dbReference type="Proteomes" id="UP001431783"/>
    </source>
</evidence>
<comment type="similarity">
    <text evidence="1">Belongs to the 5'-nucleotidase family.</text>
</comment>
<accession>A0AAW1V7N0</accession>
<keyword evidence="6" id="KW-1185">Reference proteome</keyword>
<dbReference type="Gene3D" id="3.90.780.10">
    <property type="entry name" value="5'-Nucleotidase, C-terminal domain"/>
    <property type="match status" value="1"/>
</dbReference>
<evidence type="ECO:0000256" key="2">
    <source>
        <dbReference type="ARBA" id="ARBA00022723"/>
    </source>
</evidence>
<feature type="domain" description="5'-Nucleotidase C-terminal" evidence="4">
    <location>
        <begin position="32"/>
        <end position="88"/>
    </location>
</feature>
<proteinExistence type="inferred from homology"/>
<keyword evidence="3" id="KW-0378">Hydrolase</keyword>
<keyword evidence="2" id="KW-0479">Metal-binding</keyword>
<reference evidence="5 6" key="1">
    <citation type="submission" date="2023-03" db="EMBL/GenBank/DDBJ databases">
        <title>Genome insight into feeding habits of ladybird beetles.</title>
        <authorList>
            <person name="Li H.-S."/>
            <person name="Huang Y.-H."/>
            <person name="Pang H."/>
        </authorList>
    </citation>
    <scope>NUCLEOTIDE SEQUENCE [LARGE SCALE GENOMIC DNA]</scope>
    <source>
        <strain evidence="5">SYSU_2023b</strain>
        <tissue evidence="5">Whole body</tissue>
    </source>
</reference>
<gene>
    <name evidence="5" type="ORF">WA026_004295</name>
</gene>
<dbReference type="SUPFAM" id="SSF55816">
    <property type="entry name" value="5'-nucleotidase (syn. UDP-sugar hydrolase), C-terminal domain"/>
    <property type="match status" value="1"/>
</dbReference>
<dbReference type="PANTHER" id="PTHR11575">
    <property type="entry name" value="5'-NUCLEOTIDASE-RELATED"/>
    <property type="match status" value="1"/>
</dbReference>
<evidence type="ECO:0000256" key="3">
    <source>
        <dbReference type="ARBA" id="ARBA00022801"/>
    </source>
</evidence>
<dbReference type="GO" id="GO:0006196">
    <property type="term" value="P:AMP catabolic process"/>
    <property type="evidence" value="ECO:0007669"/>
    <property type="project" value="TreeGrafter"/>
</dbReference>
<dbReference type="Proteomes" id="UP001431783">
    <property type="component" value="Unassembled WGS sequence"/>
</dbReference>
<dbReference type="InterPro" id="IPR036907">
    <property type="entry name" value="5'-Nucleotdase_C_sf"/>
</dbReference>